<feature type="repeat" description="ANK" evidence="3">
    <location>
        <begin position="49"/>
        <end position="81"/>
    </location>
</feature>
<dbReference type="EMBL" id="HE650830">
    <property type="protein sequence ID" value="CCF60086.1"/>
    <property type="molecule type" value="Genomic_DNA"/>
</dbReference>
<reference evidence="5 6" key="1">
    <citation type="journal article" date="2011" name="Proc. Natl. Acad. Sci. U.S.A.">
        <title>Evolutionary erosion of yeast sex chromosomes by mating-type switching accidents.</title>
        <authorList>
            <person name="Gordon J.L."/>
            <person name="Armisen D."/>
            <person name="Proux-Wera E."/>
            <person name="Oheigeartaigh S.S."/>
            <person name="Byrne K.P."/>
            <person name="Wolfe K.H."/>
        </authorList>
    </citation>
    <scope>NUCLEOTIDE SEQUENCE [LARGE SCALE GENOMIC DNA]</scope>
    <source>
        <strain evidence="6">ATCC 22294 / BCRC 22015 / CBS 2517 / CECT 1963 / NBRC 1671 / NRRL Y-8276</strain>
    </source>
</reference>
<dbReference type="OrthoDB" id="9995210at2759"/>
<keyword evidence="2 3" id="KW-0040">ANK repeat</keyword>
<dbReference type="Gene3D" id="1.25.40.20">
    <property type="entry name" value="Ankyrin repeat-containing domain"/>
    <property type="match status" value="1"/>
</dbReference>
<feature type="region of interest" description="Disordered" evidence="4">
    <location>
        <begin position="162"/>
        <end position="182"/>
    </location>
</feature>
<accession>H2B0D6</accession>
<dbReference type="InterPro" id="IPR002110">
    <property type="entry name" value="Ankyrin_rpt"/>
</dbReference>
<dbReference type="PROSITE" id="PS50088">
    <property type="entry name" value="ANK_REPEAT"/>
    <property type="match status" value="2"/>
</dbReference>
<evidence type="ECO:0000313" key="5">
    <source>
        <dbReference type="EMBL" id="CCF60086.1"/>
    </source>
</evidence>
<gene>
    <name evidence="5" type="primary">KAFR0J00180</name>
    <name evidence="5" type="ORF">KAFR_0J00180</name>
</gene>
<dbReference type="eggNOG" id="ENOG502S4CU">
    <property type="taxonomic scope" value="Eukaryota"/>
</dbReference>
<dbReference type="InterPro" id="IPR051637">
    <property type="entry name" value="Ank_repeat_dom-contain_49"/>
</dbReference>
<name>H2B0D6_KAZAF</name>
<dbReference type="GO" id="GO:0005737">
    <property type="term" value="C:cytoplasm"/>
    <property type="evidence" value="ECO:0007669"/>
    <property type="project" value="EnsemblFungi"/>
</dbReference>
<dbReference type="SMART" id="SM00248">
    <property type="entry name" value="ANK"/>
    <property type="match status" value="2"/>
</dbReference>
<evidence type="ECO:0000256" key="2">
    <source>
        <dbReference type="ARBA" id="ARBA00023043"/>
    </source>
</evidence>
<dbReference type="InParanoid" id="H2B0D6"/>
<dbReference type="PANTHER" id="PTHR24180">
    <property type="entry name" value="CYCLIN-DEPENDENT KINASE INHIBITOR 2C-RELATED"/>
    <property type="match status" value="1"/>
</dbReference>
<proteinExistence type="predicted"/>
<keyword evidence="1" id="KW-0677">Repeat</keyword>
<evidence type="ECO:0000256" key="4">
    <source>
        <dbReference type="SAM" id="MobiDB-lite"/>
    </source>
</evidence>
<dbReference type="AlphaFoldDB" id="H2B0D6"/>
<keyword evidence="6" id="KW-1185">Reference proteome</keyword>
<dbReference type="FunCoup" id="H2B0D6">
    <property type="interactions" value="49"/>
</dbReference>
<dbReference type="HOGENOM" id="CLU_097653_0_0_1"/>
<feature type="compositionally biased region" description="Acidic residues" evidence="4">
    <location>
        <begin position="162"/>
        <end position="174"/>
    </location>
</feature>
<feature type="repeat" description="ANK" evidence="3">
    <location>
        <begin position="85"/>
        <end position="123"/>
    </location>
</feature>
<evidence type="ECO:0000256" key="1">
    <source>
        <dbReference type="ARBA" id="ARBA00022737"/>
    </source>
</evidence>
<dbReference type="PANTHER" id="PTHR24180:SF53">
    <property type="entry name" value="ANKYRIN REPEAT-CONTAINING PROTEIN C105.02C"/>
    <property type="match status" value="1"/>
</dbReference>
<dbReference type="STRING" id="1071382.H2B0D6"/>
<dbReference type="Pfam" id="PF12796">
    <property type="entry name" value="Ank_2"/>
    <property type="match status" value="1"/>
</dbReference>
<dbReference type="KEGG" id="kaf:KAFR_0J00180"/>
<sequence length="182" mass="20090">METEGASFGEQLLDASRRNNVDLLETVFSDLANDHKKIADLINSSKDPFGNTALHLSCKYGSWEVLDKILDLEGDIEIDPKNNIDGETPLHCAVKYSQTEPEHGTFIASNLIQVGADPRLKNNNNQRPIDLIHSEELDDLIDLLQGAELAADHANEAINESEAELIEDEDDDREDVPISAAN</sequence>
<dbReference type="InterPro" id="IPR036770">
    <property type="entry name" value="Ankyrin_rpt-contain_sf"/>
</dbReference>
<dbReference type="PROSITE" id="PS50297">
    <property type="entry name" value="ANK_REP_REGION"/>
    <property type="match status" value="1"/>
</dbReference>
<organism evidence="5 6">
    <name type="scientific">Kazachstania africana (strain ATCC 22294 / BCRC 22015 / CBS 2517 / CECT 1963 / NBRC 1671 / NRRL Y-8276)</name>
    <name type="common">Yeast</name>
    <name type="synonym">Kluyveromyces africanus</name>
    <dbReference type="NCBI Taxonomy" id="1071382"/>
    <lineage>
        <taxon>Eukaryota</taxon>
        <taxon>Fungi</taxon>
        <taxon>Dikarya</taxon>
        <taxon>Ascomycota</taxon>
        <taxon>Saccharomycotina</taxon>
        <taxon>Saccharomycetes</taxon>
        <taxon>Saccharomycetales</taxon>
        <taxon>Saccharomycetaceae</taxon>
        <taxon>Kazachstania</taxon>
    </lineage>
</organism>
<dbReference type="RefSeq" id="XP_003959221.1">
    <property type="nucleotide sequence ID" value="XM_003959172.1"/>
</dbReference>
<dbReference type="GeneID" id="13883733"/>
<dbReference type="Proteomes" id="UP000005220">
    <property type="component" value="Chromosome 10"/>
</dbReference>
<dbReference type="SUPFAM" id="SSF48403">
    <property type="entry name" value="Ankyrin repeat"/>
    <property type="match status" value="1"/>
</dbReference>
<evidence type="ECO:0000313" key="6">
    <source>
        <dbReference type="Proteomes" id="UP000005220"/>
    </source>
</evidence>
<evidence type="ECO:0000256" key="3">
    <source>
        <dbReference type="PROSITE-ProRule" id="PRU00023"/>
    </source>
</evidence>
<protein>
    <submittedName>
        <fullName evidence="5">Uncharacterized protein</fullName>
    </submittedName>
</protein>